<dbReference type="PATRIC" id="fig|1618675.3.peg.15"/>
<protein>
    <recommendedName>
        <fullName evidence="6">UDP-4-amino-4, 6-dideoxy-N-acetyl-beta-L-altrosamine transaminase</fullName>
    </recommendedName>
</protein>
<dbReference type="InterPro" id="IPR015421">
    <property type="entry name" value="PyrdxlP-dep_Trfase_major"/>
</dbReference>
<dbReference type="Pfam" id="PF01041">
    <property type="entry name" value="DegT_DnrJ_EryC1"/>
    <property type="match status" value="1"/>
</dbReference>
<accession>A0A0G1VPE0</accession>
<proteinExistence type="inferred from homology"/>
<gene>
    <name evidence="4" type="ORF">UY39_C0001G0015</name>
</gene>
<keyword evidence="2 3" id="KW-0663">Pyridoxal phosphate</keyword>
<name>A0A0G1VPE0_9BACT</name>
<evidence type="ECO:0008006" key="6">
    <source>
        <dbReference type="Google" id="ProtNLM"/>
    </source>
</evidence>
<dbReference type="GO" id="GO:0000271">
    <property type="term" value="P:polysaccharide biosynthetic process"/>
    <property type="evidence" value="ECO:0007669"/>
    <property type="project" value="TreeGrafter"/>
</dbReference>
<evidence type="ECO:0000313" key="5">
    <source>
        <dbReference type="Proteomes" id="UP000034589"/>
    </source>
</evidence>
<organism evidence="4 5">
    <name type="scientific">Candidatus Kaiserbacteria bacterium GW2011_GWC2_49_12</name>
    <dbReference type="NCBI Taxonomy" id="1618675"/>
    <lineage>
        <taxon>Bacteria</taxon>
        <taxon>Candidatus Kaiseribacteriota</taxon>
    </lineage>
</organism>
<dbReference type="GO" id="GO:0008483">
    <property type="term" value="F:transaminase activity"/>
    <property type="evidence" value="ECO:0007669"/>
    <property type="project" value="TreeGrafter"/>
</dbReference>
<evidence type="ECO:0000256" key="3">
    <source>
        <dbReference type="RuleBase" id="RU004508"/>
    </source>
</evidence>
<dbReference type="InterPro" id="IPR015424">
    <property type="entry name" value="PyrdxlP-dep_Trfase"/>
</dbReference>
<dbReference type="InterPro" id="IPR015422">
    <property type="entry name" value="PyrdxlP-dep_Trfase_small"/>
</dbReference>
<dbReference type="AlphaFoldDB" id="A0A0G1VPE0"/>
<dbReference type="PANTHER" id="PTHR30244:SF34">
    <property type="entry name" value="DTDP-4-AMINO-4,6-DIDEOXYGALACTOSE TRANSAMINASE"/>
    <property type="match status" value="1"/>
</dbReference>
<feature type="modified residue" description="N6-(pyridoxal phosphate)lysine" evidence="2">
    <location>
        <position position="181"/>
    </location>
</feature>
<dbReference type="PANTHER" id="PTHR30244">
    <property type="entry name" value="TRANSAMINASE"/>
    <property type="match status" value="1"/>
</dbReference>
<sequence length="378" mass="42117">MKLPYSRQTIYEDDIRAVSKVLRSPFLTQGPEVGKFESSLSRYSGARYCVAFSSGTAALHAAYFAAGIGHGDEVVMPALTFAATANAALYLGAKPVFADIHSDTGNINVKDAERKLTKRTKAIIAVDYAGLPAELGSVRRLAKKHKLVFIEDAAQGLGASYKGKKLGTFADMTMFSFHPVKSITTGEGGAILTDDRSYYEKLQMFRTHGLTRDPKKLKNKTHASWHQEMQILGYNYRLTDIQAALGTSQMKKLDRFIKTRRIAAKRYVELLADVPGITLPSRAGLENSAHHLFVIRVDKRIRDRVFEALRASGIGVQVHYLPVYLHPYYRSLGYRKGLCPSAETYAAQAISIPLYPTLARRDQEYVVKKIREIIGKNH</sequence>
<evidence type="ECO:0000256" key="1">
    <source>
        <dbReference type="PIRSR" id="PIRSR000390-1"/>
    </source>
</evidence>
<dbReference type="GO" id="GO:0030170">
    <property type="term" value="F:pyridoxal phosphate binding"/>
    <property type="evidence" value="ECO:0007669"/>
    <property type="project" value="TreeGrafter"/>
</dbReference>
<evidence type="ECO:0000313" key="4">
    <source>
        <dbReference type="EMBL" id="KKW08135.1"/>
    </source>
</evidence>
<comment type="similarity">
    <text evidence="3">Belongs to the DegT/DnrJ/EryC1 family.</text>
</comment>
<dbReference type="CDD" id="cd00616">
    <property type="entry name" value="AHBA_syn"/>
    <property type="match status" value="1"/>
</dbReference>
<dbReference type="Proteomes" id="UP000034589">
    <property type="component" value="Unassembled WGS sequence"/>
</dbReference>
<reference evidence="4 5" key="1">
    <citation type="journal article" date="2015" name="Nature">
        <title>rRNA introns, odd ribosomes, and small enigmatic genomes across a large radiation of phyla.</title>
        <authorList>
            <person name="Brown C.T."/>
            <person name="Hug L.A."/>
            <person name="Thomas B.C."/>
            <person name="Sharon I."/>
            <person name="Castelle C.J."/>
            <person name="Singh A."/>
            <person name="Wilkins M.J."/>
            <person name="Williams K.H."/>
            <person name="Banfield J.F."/>
        </authorList>
    </citation>
    <scope>NUCLEOTIDE SEQUENCE [LARGE SCALE GENOMIC DNA]</scope>
</reference>
<dbReference type="PIRSF" id="PIRSF000390">
    <property type="entry name" value="PLP_StrS"/>
    <property type="match status" value="1"/>
</dbReference>
<dbReference type="InterPro" id="IPR000653">
    <property type="entry name" value="DegT/StrS_aminotransferase"/>
</dbReference>
<comment type="caution">
    <text evidence="4">The sequence shown here is derived from an EMBL/GenBank/DDBJ whole genome shotgun (WGS) entry which is preliminary data.</text>
</comment>
<evidence type="ECO:0000256" key="2">
    <source>
        <dbReference type="PIRSR" id="PIRSR000390-2"/>
    </source>
</evidence>
<feature type="active site" description="Proton acceptor" evidence="1">
    <location>
        <position position="181"/>
    </location>
</feature>
<dbReference type="EMBL" id="LCPV01000001">
    <property type="protein sequence ID" value="KKW08135.1"/>
    <property type="molecule type" value="Genomic_DNA"/>
</dbReference>
<dbReference type="InterPro" id="IPR020026">
    <property type="entry name" value="PseC"/>
</dbReference>
<dbReference type="SUPFAM" id="SSF53383">
    <property type="entry name" value="PLP-dependent transferases"/>
    <property type="match status" value="1"/>
</dbReference>
<dbReference type="NCBIfam" id="TIGR03588">
    <property type="entry name" value="PseC"/>
    <property type="match status" value="1"/>
</dbReference>
<dbReference type="Gene3D" id="3.90.1150.10">
    <property type="entry name" value="Aspartate Aminotransferase, domain 1"/>
    <property type="match status" value="1"/>
</dbReference>
<dbReference type="Gene3D" id="3.40.640.10">
    <property type="entry name" value="Type I PLP-dependent aspartate aminotransferase-like (Major domain)"/>
    <property type="match status" value="1"/>
</dbReference>